<dbReference type="Pfam" id="PF07786">
    <property type="entry name" value="HGSNAT_cat"/>
    <property type="match status" value="1"/>
</dbReference>
<keyword evidence="1" id="KW-0812">Transmembrane</keyword>
<feature type="transmembrane region" description="Helical" evidence="1">
    <location>
        <begin position="276"/>
        <end position="297"/>
    </location>
</feature>
<evidence type="ECO:0000313" key="3">
    <source>
        <dbReference type="EMBL" id="KAL1514498.1"/>
    </source>
</evidence>
<dbReference type="InterPro" id="IPR012429">
    <property type="entry name" value="HGSNAT_cat"/>
</dbReference>
<comment type="caution">
    <text evidence="3">The sequence shown here is derived from an EMBL/GenBank/DDBJ whole genome shotgun (WGS) entry which is preliminary data.</text>
</comment>
<name>A0AB34J555_PRYPA</name>
<keyword evidence="4" id="KW-1185">Reference proteome</keyword>
<feature type="transmembrane region" description="Helical" evidence="1">
    <location>
        <begin position="250"/>
        <end position="269"/>
    </location>
</feature>
<keyword evidence="1" id="KW-1133">Transmembrane helix</keyword>
<feature type="transmembrane region" description="Helical" evidence="1">
    <location>
        <begin position="348"/>
        <end position="367"/>
    </location>
</feature>
<evidence type="ECO:0000313" key="4">
    <source>
        <dbReference type="Proteomes" id="UP001515480"/>
    </source>
</evidence>
<dbReference type="EMBL" id="JBGBPQ010000012">
    <property type="protein sequence ID" value="KAL1514498.1"/>
    <property type="molecule type" value="Genomic_DNA"/>
</dbReference>
<keyword evidence="1" id="KW-0472">Membrane</keyword>
<feature type="transmembrane region" description="Helical" evidence="1">
    <location>
        <begin position="303"/>
        <end position="327"/>
    </location>
</feature>
<feature type="domain" description="Heparan-alpha-glucosaminide N-acetyltransferase catalytic" evidence="2">
    <location>
        <begin position="17"/>
        <end position="101"/>
    </location>
</feature>
<evidence type="ECO:0000259" key="2">
    <source>
        <dbReference type="Pfam" id="PF07786"/>
    </source>
</evidence>
<sequence length="445" mass="47549">MEPLLAAPSPPPPKPPRLASLDIVRGLTVALMIFVDDVGGAFPSLAHSPWDGVTLADSVMPAFLLLTGVSIALSPGTPTRVLRRTLRLFLLGLLLQGGGWFSSYSYGYNWYTLRPMGILQRIAFGYAAASCSGCTGAQLLLTYTLYVPSWSSLYGEGGLLAHPVPVECAVRAAVHSPECTAAGMLHRAVFGQHRLAVWMSARMEQCSPCSPGDYDAVFRPGCVEPANATRDRPAWCLAHAYDPEGLLPTLGTLLSVWLGVHCGQLLLAVPRRALPLHWAALGGGLAGGGLALDAAGLRMNKQLWSLSYALFEAGACVLALAAAHCLVDLHPHPHRRVAARLARGARALLLPFEAMGMNAIFFFFWHGTAEAIINALYVAPPAVGGGIAYPREQGALLGTHGWVRVHLFGWVGSAAAAQLCLVLTKIAAFLAVGCVCHRYRYFWKI</sequence>
<protein>
    <recommendedName>
        <fullName evidence="2">Heparan-alpha-glucosaminide N-acetyltransferase catalytic domain-containing protein</fullName>
    </recommendedName>
</protein>
<dbReference type="PANTHER" id="PTHR31061">
    <property type="entry name" value="LD22376P"/>
    <property type="match status" value="1"/>
</dbReference>
<organism evidence="3 4">
    <name type="scientific">Prymnesium parvum</name>
    <name type="common">Toxic golden alga</name>
    <dbReference type="NCBI Taxonomy" id="97485"/>
    <lineage>
        <taxon>Eukaryota</taxon>
        <taxon>Haptista</taxon>
        <taxon>Haptophyta</taxon>
        <taxon>Prymnesiophyceae</taxon>
        <taxon>Prymnesiales</taxon>
        <taxon>Prymnesiaceae</taxon>
        <taxon>Prymnesium</taxon>
    </lineage>
</organism>
<reference evidence="3 4" key="1">
    <citation type="journal article" date="2024" name="Science">
        <title>Giant polyketide synthase enzymes in the biosynthesis of giant marine polyether toxins.</title>
        <authorList>
            <person name="Fallon T.R."/>
            <person name="Shende V.V."/>
            <person name="Wierzbicki I.H."/>
            <person name="Pendleton A.L."/>
            <person name="Watervoot N.F."/>
            <person name="Auber R.P."/>
            <person name="Gonzalez D.J."/>
            <person name="Wisecaver J.H."/>
            <person name="Moore B.S."/>
        </authorList>
    </citation>
    <scope>NUCLEOTIDE SEQUENCE [LARGE SCALE GENOMIC DNA]</scope>
    <source>
        <strain evidence="3 4">12B1</strain>
    </source>
</reference>
<dbReference type="PANTHER" id="PTHR31061:SF24">
    <property type="entry name" value="LD22376P"/>
    <property type="match status" value="1"/>
</dbReference>
<dbReference type="Proteomes" id="UP001515480">
    <property type="component" value="Unassembled WGS sequence"/>
</dbReference>
<accession>A0AB34J555</accession>
<proteinExistence type="predicted"/>
<feature type="transmembrane region" description="Helical" evidence="1">
    <location>
        <begin position="88"/>
        <end position="106"/>
    </location>
</feature>
<feature type="transmembrane region" description="Helical" evidence="1">
    <location>
        <begin position="407"/>
        <end position="436"/>
    </location>
</feature>
<dbReference type="AlphaFoldDB" id="A0AB34J555"/>
<gene>
    <name evidence="3" type="ORF">AB1Y20_003597</name>
</gene>
<evidence type="ECO:0000256" key="1">
    <source>
        <dbReference type="SAM" id="Phobius"/>
    </source>
</evidence>